<dbReference type="AlphaFoldDB" id="A0A8J2HJ19"/>
<organism evidence="2 3">
    <name type="scientific">Cotesia congregata</name>
    <name type="common">Parasitoid wasp</name>
    <name type="synonym">Apanteles congregatus</name>
    <dbReference type="NCBI Taxonomy" id="51543"/>
    <lineage>
        <taxon>Eukaryota</taxon>
        <taxon>Metazoa</taxon>
        <taxon>Ecdysozoa</taxon>
        <taxon>Arthropoda</taxon>
        <taxon>Hexapoda</taxon>
        <taxon>Insecta</taxon>
        <taxon>Pterygota</taxon>
        <taxon>Neoptera</taxon>
        <taxon>Endopterygota</taxon>
        <taxon>Hymenoptera</taxon>
        <taxon>Apocrita</taxon>
        <taxon>Ichneumonoidea</taxon>
        <taxon>Braconidae</taxon>
        <taxon>Microgastrinae</taxon>
        <taxon>Cotesia</taxon>
    </lineage>
</organism>
<keyword evidence="3" id="KW-1185">Reference proteome</keyword>
<evidence type="ECO:0000256" key="1">
    <source>
        <dbReference type="SAM" id="Coils"/>
    </source>
</evidence>
<keyword evidence="1" id="KW-0175">Coiled coil</keyword>
<feature type="coiled-coil region" evidence="1">
    <location>
        <begin position="31"/>
        <end position="58"/>
    </location>
</feature>
<protein>
    <submittedName>
        <fullName evidence="2">Uncharacterized protein</fullName>
    </submittedName>
</protein>
<dbReference type="EMBL" id="CAJNRD030001120">
    <property type="protein sequence ID" value="CAG5092968.1"/>
    <property type="molecule type" value="Genomic_DNA"/>
</dbReference>
<accession>A0A8J2HJ19</accession>
<gene>
    <name evidence="2" type="ORF">HICCMSTLAB_LOCUS6487</name>
</gene>
<evidence type="ECO:0000313" key="2">
    <source>
        <dbReference type="EMBL" id="CAG5092968.1"/>
    </source>
</evidence>
<evidence type="ECO:0000313" key="3">
    <source>
        <dbReference type="Proteomes" id="UP000786811"/>
    </source>
</evidence>
<comment type="caution">
    <text evidence="2">The sequence shown here is derived from an EMBL/GenBank/DDBJ whole genome shotgun (WGS) entry which is preliminary data.</text>
</comment>
<name>A0A8J2HJ19_COTCN</name>
<sequence>MDRLKSLFFHRSLNCKNDPEKIKSISKEELAEKLKDHIKVSLEEIKNLNDNLQSAFEQTFVQNNENIYYNKRLNTVIDYLTIVRCLDQELRSLEKKSNDFVQKISNYKIKSLNVDNLIDLLDPDDENFDPLDITALFDDQLVPASETQLEGLTSQRINTDFPMRYFGAKDTFAINRRKYQKHECNYLLSSEKEEEEEDINCNTRIKRVPINNDSFTFKHKILIPKMYHNNPSSTCFSKQIDLVWKESYNDVQYSRSSKTICMEFVDDDEFIYITKLSLTLFKHKELTAINRIIFITSSTRIMSWFGRFLAWRFQVPSDIVNLYSLDNNGTVDDWKEWKLNGGVLFVDFDAFQRNQTELSLYNLINSHSPDLLIIDLNLPLDGDVPEDIKNIINDMFCSLKLILQTSK</sequence>
<dbReference type="Proteomes" id="UP000786811">
    <property type="component" value="Unassembled WGS sequence"/>
</dbReference>
<proteinExistence type="predicted"/>
<reference evidence="2" key="1">
    <citation type="submission" date="2021-04" db="EMBL/GenBank/DDBJ databases">
        <authorList>
            <person name="Chebbi M.A.C M."/>
        </authorList>
    </citation>
    <scope>NUCLEOTIDE SEQUENCE</scope>
</reference>